<protein>
    <recommendedName>
        <fullName evidence="4">DUF2784 domain-containing protein</fullName>
    </recommendedName>
</protein>
<evidence type="ECO:0000313" key="2">
    <source>
        <dbReference type="EMBL" id="SEF49876.1"/>
    </source>
</evidence>
<feature type="transmembrane region" description="Helical" evidence="1">
    <location>
        <begin position="6"/>
        <end position="31"/>
    </location>
</feature>
<name>A0A1H5SGY4_9PROT</name>
<keyword evidence="1" id="KW-0812">Transmembrane</keyword>
<keyword evidence="1" id="KW-1133">Transmembrane helix</keyword>
<dbReference type="Pfam" id="PF10861">
    <property type="entry name" value="DUF2784"/>
    <property type="match status" value="1"/>
</dbReference>
<keyword evidence="1" id="KW-0472">Membrane</keyword>
<dbReference type="EMBL" id="FNUX01000002">
    <property type="protein sequence ID" value="SEF49876.1"/>
    <property type="molecule type" value="Genomic_DNA"/>
</dbReference>
<feature type="transmembrane region" description="Helical" evidence="1">
    <location>
        <begin position="87"/>
        <end position="113"/>
    </location>
</feature>
<evidence type="ECO:0000313" key="3">
    <source>
        <dbReference type="Proteomes" id="UP000236753"/>
    </source>
</evidence>
<organism evidence="2 3">
    <name type="scientific">Nitrosomonas ureae</name>
    <dbReference type="NCBI Taxonomy" id="44577"/>
    <lineage>
        <taxon>Bacteria</taxon>
        <taxon>Pseudomonadati</taxon>
        <taxon>Pseudomonadota</taxon>
        <taxon>Betaproteobacteria</taxon>
        <taxon>Nitrosomonadales</taxon>
        <taxon>Nitrosomonadaceae</taxon>
        <taxon>Nitrosomonas</taxon>
    </lineage>
</organism>
<feature type="transmembrane region" description="Helical" evidence="1">
    <location>
        <begin position="43"/>
        <end position="67"/>
    </location>
</feature>
<accession>A0A1H5SGY4</accession>
<dbReference type="Proteomes" id="UP000236753">
    <property type="component" value="Unassembled WGS sequence"/>
</dbReference>
<gene>
    <name evidence="2" type="ORF">SAMN05216334_102189</name>
</gene>
<dbReference type="InterPro" id="IPR021218">
    <property type="entry name" value="DUF2784"/>
</dbReference>
<evidence type="ECO:0008006" key="4">
    <source>
        <dbReference type="Google" id="ProtNLM"/>
    </source>
</evidence>
<sequence>MPLADIVLIIHFLYVLFVVGSLPIIWIGAWLKLTFVRNPWFRYLHLAAILFVVTESLLGVACPLTMWENSLRRIETGNSFIQHWLHFIIFYNVPETILAIAYSLFAGLVAMTFKWVPLRRVKYKC</sequence>
<proteinExistence type="predicted"/>
<dbReference type="RefSeq" id="WP_103965455.1">
    <property type="nucleotide sequence ID" value="NZ_FNUX01000002.1"/>
</dbReference>
<dbReference type="OrthoDB" id="370375at2"/>
<dbReference type="AlphaFoldDB" id="A0A1H5SGY4"/>
<reference evidence="2 3" key="1">
    <citation type="submission" date="2016-10" db="EMBL/GenBank/DDBJ databases">
        <authorList>
            <person name="de Groot N.N."/>
        </authorList>
    </citation>
    <scope>NUCLEOTIDE SEQUENCE [LARGE SCALE GENOMIC DNA]</scope>
    <source>
        <strain evidence="2 3">Nm13</strain>
    </source>
</reference>
<evidence type="ECO:0000256" key="1">
    <source>
        <dbReference type="SAM" id="Phobius"/>
    </source>
</evidence>